<accession>A0A0B1YW28</accession>
<evidence type="ECO:0000256" key="1">
    <source>
        <dbReference type="SAM" id="Phobius"/>
    </source>
</evidence>
<comment type="caution">
    <text evidence="2">The sequence shown here is derived from an EMBL/GenBank/DDBJ whole genome shotgun (WGS) entry which is preliminary data.</text>
</comment>
<sequence>MLGRWVFGAGAAVLASVLLSLLHAAEHLPILQTLSIWAFSGSPLLAWALAFGARAYAYGGALSHHQFLQAEAQDAQHAWQDWAHRYMAVQASCVLLPDRVSASVVVQDGLNVPPRTGQARRIAEVQQQPQRAPAGLSLLLSALEPAARVLPVRQPLRVTLLSDIEPGQYAVLREAWHQIWVNDMGLPAPESVIVSAQLSYQWIDETLRTGSTAIELILVLQLHGESAYSDGLAALLLCPDKLALAWELPVVGGLLRPMSLDTNRLPHELPVFLQSQTGALRATGLLADGTDWQPLMGQVFAAGGALGASLEVGQQWIQQRLCGVTGPFSHWLTAALGVEMARHQQRPLLLLAKDASGHWIGTVTSGEIA</sequence>
<dbReference type="AlphaFoldDB" id="A0A0B1YW28"/>
<keyword evidence="1" id="KW-0472">Membrane</keyword>
<gene>
    <name evidence="2" type="ORF">JZ00_29915</name>
</gene>
<evidence type="ECO:0000313" key="2">
    <source>
        <dbReference type="EMBL" id="KHK61191.1"/>
    </source>
</evidence>
<protein>
    <submittedName>
        <fullName evidence="2">Uncharacterized protein</fullName>
    </submittedName>
</protein>
<keyword evidence="1" id="KW-1133">Transmembrane helix</keyword>
<organism evidence="2 3">
    <name type="scientific">Pseudomonas frederiksbergensis</name>
    <dbReference type="NCBI Taxonomy" id="104087"/>
    <lineage>
        <taxon>Bacteria</taxon>
        <taxon>Pseudomonadati</taxon>
        <taxon>Pseudomonadota</taxon>
        <taxon>Gammaproteobacteria</taxon>
        <taxon>Pseudomonadales</taxon>
        <taxon>Pseudomonadaceae</taxon>
        <taxon>Pseudomonas</taxon>
    </lineage>
</organism>
<dbReference type="EMBL" id="JQGJ01000045">
    <property type="protein sequence ID" value="KHK61191.1"/>
    <property type="molecule type" value="Genomic_DNA"/>
</dbReference>
<name>A0A0B1YW28_9PSED</name>
<feature type="transmembrane region" description="Helical" evidence="1">
    <location>
        <begin position="34"/>
        <end position="57"/>
    </location>
</feature>
<evidence type="ECO:0000313" key="3">
    <source>
        <dbReference type="Proteomes" id="UP000030949"/>
    </source>
</evidence>
<reference evidence="3" key="1">
    <citation type="submission" date="2015-03" db="EMBL/GenBank/DDBJ databases">
        <title>Pseudomonas frederiksbergensis hydrocarbon degrader.</title>
        <authorList>
            <person name="Brown L.M."/>
            <person name="Ruiz O.N."/>
            <person name="Mueller S."/>
            <person name="Gunasekera T.S."/>
        </authorList>
    </citation>
    <scope>NUCLEOTIDE SEQUENCE [LARGE SCALE GENOMIC DNA]</scope>
    <source>
        <strain evidence="3">SI8</strain>
    </source>
</reference>
<keyword evidence="1" id="KW-0812">Transmembrane</keyword>
<dbReference type="OrthoDB" id="6828340at2"/>
<proteinExistence type="predicted"/>
<dbReference type="Proteomes" id="UP000030949">
    <property type="component" value="Unassembled WGS sequence"/>
</dbReference>